<evidence type="ECO:0000259" key="3">
    <source>
        <dbReference type="Pfam" id="PF09992"/>
    </source>
</evidence>
<evidence type="ECO:0000313" key="4">
    <source>
        <dbReference type="EMBL" id="MBE9032234.1"/>
    </source>
</evidence>
<keyword evidence="2" id="KW-0732">Signal</keyword>
<dbReference type="Pfam" id="PF09992">
    <property type="entry name" value="NAGPA"/>
    <property type="match status" value="1"/>
</dbReference>
<dbReference type="AlphaFoldDB" id="A0A928VU22"/>
<sequence>MHRQLLTGLLPILLVGCSGTTLPTSNAPSNGPSNNDSTIASPPATPATGNSGSQAPSSQASPSPQATSTPLASSDSVSYRSEILGSSLAHIVTIPANGNYVVKPVVAEQLKTIDQFAQSSQAIAAINGGFYDPKNQKTTSYVVTNKKTVADPKQNEQLTKNPNLKIYLRQIFDRSEFRRYNCAGNVKYGIQRHSKPAPDGCEVIDAIGGGPQLLPDLKSQREAFIDPEMGRDAIGTKNPNARSAIGITKDNQVVLVMVEQTKPDVGMTIAELAGYMKSIGAETAMNLDGGSSSSIFHDNKTIYGSVVTREKKGKAVKSAIVVTTK</sequence>
<feature type="region of interest" description="Disordered" evidence="1">
    <location>
        <begin position="24"/>
        <end position="74"/>
    </location>
</feature>
<keyword evidence="4" id="KW-0326">Glycosidase</keyword>
<evidence type="ECO:0000313" key="5">
    <source>
        <dbReference type="Proteomes" id="UP000625316"/>
    </source>
</evidence>
<dbReference type="PANTHER" id="PTHR40446:SF2">
    <property type="entry name" value="N-ACETYLGLUCOSAMINE-1-PHOSPHODIESTER ALPHA-N-ACETYLGLUCOSAMINIDASE"/>
    <property type="match status" value="1"/>
</dbReference>
<dbReference type="EMBL" id="JADEXQ010000094">
    <property type="protein sequence ID" value="MBE9032234.1"/>
    <property type="molecule type" value="Genomic_DNA"/>
</dbReference>
<organism evidence="4 5">
    <name type="scientific">Romeriopsis navalis LEGE 11480</name>
    <dbReference type="NCBI Taxonomy" id="2777977"/>
    <lineage>
        <taxon>Bacteria</taxon>
        <taxon>Bacillati</taxon>
        <taxon>Cyanobacteriota</taxon>
        <taxon>Cyanophyceae</taxon>
        <taxon>Leptolyngbyales</taxon>
        <taxon>Leptolyngbyaceae</taxon>
        <taxon>Romeriopsis</taxon>
        <taxon>Romeriopsis navalis</taxon>
    </lineage>
</organism>
<accession>A0A928VU22</accession>
<reference evidence="4" key="1">
    <citation type="submission" date="2020-10" db="EMBL/GenBank/DDBJ databases">
        <authorList>
            <person name="Castelo-Branco R."/>
            <person name="Eusebio N."/>
            <person name="Adriana R."/>
            <person name="Vieira A."/>
            <person name="Brugerolle De Fraissinette N."/>
            <person name="Rezende De Castro R."/>
            <person name="Schneider M.P."/>
            <person name="Vasconcelos V."/>
            <person name="Leao P.N."/>
        </authorList>
    </citation>
    <scope>NUCLEOTIDE SEQUENCE</scope>
    <source>
        <strain evidence="4">LEGE 11480</strain>
    </source>
</reference>
<dbReference type="RefSeq" id="WP_264327052.1">
    <property type="nucleotide sequence ID" value="NZ_JADEXQ010000094.1"/>
</dbReference>
<protein>
    <submittedName>
        <fullName evidence="4">Phosphodiester glycosidase family protein</fullName>
    </submittedName>
</protein>
<dbReference type="PANTHER" id="PTHR40446">
    <property type="entry name" value="N-ACETYLGLUCOSAMINE-1-PHOSPHODIESTER ALPHA-N-ACETYLGLUCOSAMINIDASE"/>
    <property type="match status" value="1"/>
</dbReference>
<dbReference type="Proteomes" id="UP000625316">
    <property type="component" value="Unassembled WGS sequence"/>
</dbReference>
<name>A0A928VU22_9CYAN</name>
<dbReference type="InterPro" id="IPR018711">
    <property type="entry name" value="NAGPA"/>
</dbReference>
<evidence type="ECO:0000256" key="2">
    <source>
        <dbReference type="SAM" id="SignalP"/>
    </source>
</evidence>
<feature type="compositionally biased region" description="Low complexity" evidence="1">
    <location>
        <begin position="53"/>
        <end position="74"/>
    </location>
</feature>
<proteinExistence type="predicted"/>
<keyword evidence="5" id="KW-1185">Reference proteome</keyword>
<feature type="compositionally biased region" description="Polar residues" evidence="1">
    <location>
        <begin position="24"/>
        <end position="40"/>
    </location>
</feature>
<keyword evidence="4" id="KW-0378">Hydrolase</keyword>
<comment type="caution">
    <text evidence="4">The sequence shown here is derived from an EMBL/GenBank/DDBJ whole genome shotgun (WGS) entry which is preliminary data.</text>
</comment>
<feature type="signal peptide" evidence="2">
    <location>
        <begin position="1"/>
        <end position="23"/>
    </location>
</feature>
<dbReference type="PROSITE" id="PS51257">
    <property type="entry name" value="PROKAR_LIPOPROTEIN"/>
    <property type="match status" value="1"/>
</dbReference>
<evidence type="ECO:0000256" key="1">
    <source>
        <dbReference type="SAM" id="MobiDB-lite"/>
    </source>
</evidence>
<dbReference type="GO" id="GO:0016798">
    <property type="term" value="F:hydrolase activity, acting on glycosyl bonds"/>
    <property type="evidence" value="ECO:0007669"/>
    <property type="project" value="UniProtKB-KW"/>
</dbReference>
<feature type="chain" id="PRO_5037595419" evidence="2">
    <location>
        <begin position="24"/>
        <end position="325"/>
    </location>
</feature>
<gene>
    <name evidence="4" type="ORF">IQ266_21060</name>
</gene>
<feature type="domain" description="Phosphodiester glycosidase" evidence="3">
    <location>
        <begin position="121"/>
        <end position="323"/>
    </location>
</feature>